<sequence length="911" mass="96650">MEGYVPPFTAVKNEEQVTTGGIVGTSYNTFLEKCFYGDGCVGDGYNDIGTALPSDELLSDAQVRTMNSAASGIVLSDPFVSSLKMWRPGENGPALIEEDYVQSNWWTSDGNYDVSWYDGSRTEFTISTPAQLAGLAYLVNTCHTFSGKTILLTNDIDLAEHLWVPIGRNSRNAQSVAIFGGTFDGGGHVIRNLNISMKAYSYAQGSTTCLVGFFGYSSGVIENVTLAEDCAVRVTATGSQYLNVGSICGVLGGNYIANCHNRAYIEARSLFDDIFAAGILGFDNQYNPVYNCSNANDVVGFSTWGIVCVSGLVAANAKVVNGYNTGNISGTGPSVEVGGITPSFAQLNNVYNTGRLTATGRSIIPEPEPVATASPIVASYGASVENGYYDIACVEDTTGMNVKGTAMTADEMKSFAFAELLTSHAASLVKSDPDLPEMLSWTVRPEENDGFPVFGEAVEAGGWWTSAGNYDISWYDEAEDSFSISSPAQLAGVAYLVKNGRTFEGKTVTLTGNIDLDGLKWEPIGKANLQQIFKGVFDGGGYEIHNLRSEVISTGEAYSGLFGAIYQAQVTRVVLAEDCEIRTSYYGGGVVAYAQESEIVSCENRASVSFEGPAGYVGGIAGYVVSTSSIDRCENLGIVTGTVQPSDNYASCLVYAGGIAGVNQESTIINSSNHAVVAVEALPEYDSCAGGIVGYNSGSSTFIANCYNAAGVRLSGSGFAGGILSYTDNADIRVANCYNIGTVSGVPGKSYPVVPILSADSEDCYYLTNCVEGEGSYAGTALTVDYMKSTAFAARLNDWSKTNNSSETGRQTLYWKVEDAENDGYPVFTDQDPGYTGVESVVSGVRIYPTTVSGELFVCGTESPIYVYNLAGHIVSIIDPTEEITVVDMSRLVAGVYLVRTGDKVVRLVKL</sequence>
<evidence type="ECO:0000313" key="1">
    <source>
        <dbReference type="EMBL" id="EJZ66453.1"/>
    </source>
</evidence>
<accession>K0X508</accession>
<dbReference type="eggNOG" id="COG5492">
    <property type="taxonomic scope" value="Bacteria"/>
</dbReference>
<dbReference type="EMBL" id="ADLE01000001">
    <property type="protein sequence ID" value="EJZ66453.1"/>
    <property type="molecule type" value="Genomic_DNA"/>
</dbReference>
<dbReference type="STRING" id="742726.HMPREF9448_00631"/>
<organism evidence="1 2">
    <name type="scientific">Barnesiella intestinihominis YIT 11860</name>
    <dbReference type="NCBI Taxonomy" id="742726"/>
    <lineage>
        <taxon>Bacteria</taxon>
        <taxon>Pseudomonadati</taxon>
        <taxon>Bacteroidota</taxon>
        <taxon>Bacteroidia</taxon>
        <taxon>Bacteroidales</taxon>
        <taxon>Barnesiellaceae</taxon>
        <taxon>Barnesiella</taxon>
    </lineage>
</organism>
<comment type="caution">
    <text evidence="1">The sequence shown here is derived from an EMBL/GenBank/DDBJ whole genome shotgun (WGS) entry which is preliminary data.</text>
</comment>
<protein>
    <submittedName>
        <fullName evidence="1">Uncharacterized protein</fullName>
    </submittedName>
</protein>
<keyword evidence="2" id="KW-1185">Reference proteome</keyword>
<dbReference type="GeneID" id="77847962"/>
<dbReference type="RefSeq" id="WP_008861127.1">
    <property type="nucleotide sequence ID" value="NZ_JH815203.1"/>
</dbReference>
<dbReference type="Proteomes" id="UP000006044">
    <property type="component" value="Unassembled WGS sequence"/>
</dbReference>
<dbReference type="Gene3D" id="2.160.20.110">
    <property type="match status" value="2"/>
</dbReference>
<gene>
    <name evidence="1" type="ORF">HMPREF9448_00631</name>
</gene>
<name>K0X508_9BACT</name>
<dbReference type="HOGENOM" id="CLU_319040_0_0_10"/>
<proteinExistence type="predicted"/>
<evidence type="ECO:0000313" key="2">
    <source>
        <dbReference type="Proteomes" id="UP000006044"/>
    </source>
</evidence>
<dbReference type="PATRIC" id="fig|742726.3.peg.663"/>
<dbReference type="OrthoDB" id="9776533at2"/>
<dbReference type="AlphaFoldDB" id="K0X508"/>
<reference evidence="1 2" key="1">
    <citation type="submission" date="2012-08" db="EMBL/GenBank/DDBJ databases">
        <title>The Genome Sequence of Barnesiella intestinihominis YIT 11860.</title>
        <authorList>
            <consortium name="The Broad Institute Genome Sequencing Platform"/>
            <person name="Earl A."/>
            <person name="Ward D."/>
            <person name="Feldgarden M."/>
            <person name="Gevers D."/>
            <person name="Morotomi M."/>
            <person name="Walker B."/>
            <person name="Young S.K."/>
            <person name="Zeng Q."/>
            <person name="Gargeya S."/>
            <person name="Fitzgerald M."/>
            <person name="Haas B."/>
            <person name="Abouelleil A."/>
            <person name="Alvarado L."/>
            <person name="Arachchi H.M."/>
            <person name="Berlin A.M."/>
            <person name="Chapman S.B."/>
            <person name="Goldberg J."/>
            <person name="Griggs A."/>
            <person name="Gujja S."/>
            <person name="Hansen M."/>
            <person name="Howarth C."/>
            <person name="Imamovic A."/>
            <person name="Larimer J."/>
            <person name="McCowen C."/>
            <person name="Montmayeur A."/>
            <person name="Murphy C."/>
            <person name="Neiman D."/>
            <person name="Pearson M."/>
            <person name="Priest M."/>
            <person name="Roberts A."/>
            <person name="Saif S."/>
            <person name="Shea T."/>
            <person name="Sisk P."/>
            <person name="Sykes S."/>
            <person name="Wortman J."/>
            <person name="Nusbaum C."/>
            <person name="Birren B."/>
        </authorList>
    </citation>
    <scope>NUCLEOTIDE SEQUENCE [LARGE SCALE GENOMIC DNA]</scope>
    <source>
        <strain evidence="1 2">YIT 11860</strain>
    </source>
</reference>